<evidence type="ECO:0000256" key="2">
    <source>
        <dbReference type="ARBA" id="ARBA00022614"/>
    </source>
</evidence>
<dbReference type="PANTHER" id="PTHR10552">
    <property type="entry name" value="U2 SMALL NUCLEAR RIBONUCLEOPROTEIN A"/>
    <property type="match status" value="1"/>
</dbReference>
<dbReference type="EMBL" id="NKHZ01000039">
    <property type="protein sequence ID" value="PNS18744.1"/>
    <property type="molecule type" value="Genomic_DNA"/>
</dbReference>
<keyword evidence="7" id="KW-0687">Ribonucleoprotein</keyword>
<comment type="similarity">
    <text evidence="5">Belongs to the U2 small nuclear ribonucleoprotein A family.</text>
</comment>
<dbReference type="PROSITE" id="PS51450">
    <property type="entry name" value="LRR"/>
    <property type="match status" value="1"/>
</dbReference>
<keyword evidence="2" id="KW-0433">Leucine-rich repeat</keyword>
<evidence type="ECO:0000256" key="1">
    <source>
        <dbReference type="ARBA" id="ARBA00004123"/>
    </source>
</evidence>
<evidence type="ECO:0000313" key="8">
    <source>
        <dbReference type="Proteomes" id="UP000243797"/>
    </source>
</evidence>
<evidence type="ECO:0000256" key="4">
    <source>
        <dbReference type="ARBA" id="ARBA00023242"/>
    </source>
</evidence>
<dbReference type="InParanoid" id="A0A2K1QUJ8"/>
<reference evidence="7 8" key="1">
    <citation type="submission" date="2017-06" db="EMBL/GenBank/DDBJ databases">
        <title>Draft genome sequence of a variant of Elsinoe murrayae.</title>
        <authorList>
            <person name="Cheng Q."/>
        </authorList>
    </citation>
    <scope>NUCLEOTIDE SEQUENCE [LARGE SCALE GENOMIC DNA]</scope>
    <source>
        <strain evidence="7 8">CQ-2017a</strain>
    </source>
</reference>
<dbReference type="InterPro" id="IPR032675">
    <property type="entry name" value="LRR_dom_sf"/>
</dbReference>
<dbReference type="OrthoDB" id="433501at2759"/>
<accession>A0A2K1QUJ8</accession>
<dbReference type="Pfam" id="PF14580">
    <property type="entry name" value="LRR_9"/>
    <property type="match status" value="1"/>
</dbReference>
<sequence length="238" mass="26303">MRLTADLIQESNTYLNPLKERELDLRGHKIPAIENLGLAKDQDAIDFTDNAIASLSNFPLFPRLKSLYLARNRVAHIAPGLARNIPNLETLVLTDNNVGELADLEALGEFAKLTHVSLVGCPVAAKENYRGFLVWLNPHIRYLDYAKVRDVERAAAKELFGPSPKEPSEAARAIFSVRAGKPLMLPGANGSGDAGAKKIKTKLTEEERARYQKLVRNATSLKEIERLEKLLSEGRVPG</sequence>
<dbReference type="FunFam" id="3.80.10.10:FF:000026">
    <property type="entry name" value="U2 small nuclear ribonucleoprotein A"/>
    <property type="match status" value="1"/>
</dbReference>
<dbReference type="STRING" id="2082308.A0A2K1QUJ8"/>
<dbReference type="GO" id="GO:0000398">
    <property type="term" value="P:mRNA splicing, via spliceosome"/>
    <property type="evidence" value="ECO:0007669"/>
    <property type="project" value="InterPro"/>
</dbReference>
<evidence type="ECO:0000256" key="5">
    <source>
        <dbReference type="ARBA" id="ARBA00024196"/>
    </source>
</evidence>
<dbReference type="InterPro" id="IPR044640">
    <property type="entry name" value="RU2A"/>
</dbReference>
<dbReference type="AlphaFoldDB" id="A0A2K1QUJ8"/>
<evidence type="ECO:0000256" key="3">
    <source>
        <dbReference type="ARBA" id="ARBA00022737"/>
    </source>
</evidence>
<keyword evidence="8" id="KW-1185">Reference proteome</keyword>
<dbReference type="FunCoup" id="A0A2K1QUJ8">
    <property type="interactions" value="1212"/>
</dbReference>
<evidence type="ECO:0000313" key="7">
    <source>
        <dbReference type="EMBL" id="PNS18744.1"/>
    </source>
</evidence>
<proteinExistence type="inferred from homology"/>
<comment type="caution">
    <text evidence="7">The sequence shown here is derived from an EMBL/GenBank/DDBJ whole genome shotgun (WGS) entry which is preliminary data.</text>
</comment>
<dbReference type="Gene3D" id="3.80.10.10">
    <property type="entry name" value="Ribonuclease Inhibitor"/>
    <property type="match status" value="1"/>
</dbReference>
<comment type="subcellular location">
    <subcellularLocation>
        <location evidence="1">Nucleus</location>
    </subcellularLocation>
</comment>
<evidence type="ECO:0000256" key="6">
    <source>
        <dbReference type="ARBA" id="ARBA00024238"/>
    </source>
</evidence>
<dbReference type="GO" id="GO:0030620">
    <property type="term" value="F:U2 snRNA binding"/>
    <property type="evidence" value="ECO:0007669"/>
    <property type="project" value="InterPro"/>
</dbReference>
<dbReference type="InterPro" id="IPR001611">
    <property type="entry name" value="Leu-rich_rpt"/>
</dbReference>
<name>A0A2K1QUJ8_9PEZI</name>
<dbReference type="GO" id="GO:0005686">
    <property type="term" value="C:U2 snRNP"/>
    <property type="evidence" value="ECO:0007669"/>
    <property type="project" value="TreeGrafter"/>
</dbReference>
<keyword evidence="4" id="KW-0539">Nucleus</keyword>
<dbReference type="PANTHER" id="PTHR10552:SF6">
    <property type="entry name" value="U2 SMALL NUCLEAR RIBONUCLEOPROTEIN A"/>
    <property type="match status" value="1"/>
</dbReference>
<keyword evidence="3" id="KW-0677">Repeat</keyword>
<organism evidence="7 8">
    <name type="scientific">Sphaceloma murrayae</name>
    <dbReference type="NCBI Taxonomy" id="2082308"/>
    <lineage>
        <taxon>Eukaryota</taxon>
        <taxon>Fungi</taxon>
        <taxon>Dikarya</taxon>
        <taxon>Ascomycota</taxon>
        <taxon>Pezizomycotina</taxon>
        <taxon>Dothideomycetes</taxon>
        <taxon>Dothideomycetidae</taxon>
        <taxon>Myriangiales</taxon>
        <taxon>Elsinoaceae</taxon>
        <taxon>Sphaceloma</taxon>
    </lineage>
</organism>
<dbReference type="SUPFAM" id="SSF52058">
    <property type="entry name" value="L domain-like"/>
    <property type="match status" value="1"/>
</dbReference>
<gene>
    <name evidence="7" type="ORF">CAC42_5283</name>
</gene>
<protein>
    <recommendedName>
        <fullName evidence="6">U2 small nuclear ribonucleoprotein A'</fullName>
    </recommendedName>
</protein>
<dbReference type="Proteomes" id="UP000243797">
    <property type="component" value="Unassembled WGS sequence"/>
</dbReference>